<dbReference type="EMBL" id="ML180708">
    <property type="protein sequence ID" value="THU76789.1"/>
    <property type="molecule type" value="Genomic_DNA"/>
</dbReference>
<evidence type="ECO:0000313" key="3">
    <source>
        <dbReference type="Proteomes" id="UP000297245"/>
    </source>
</evidence>
<evidence type="ECO:0000256" key="1">
    <source>
        <dbReference type="SAM" id="Phobius"/>
    </source>
</evidence>
<proteinExistence type="predicted"/>
<dbReference type="OrthoDB" id="3099935at2759"/>
<dbReference type="Proteomes" id="UP000297245">
    <property type="component" value="Unassembled WGS sequence"/>
</dbReference>
<keyword evidence="3" id="KW-1185">Reference proteome</keyword>
<dbReference type="AlphaFoldDB" id="A0A4S8KML3"/>
<name>A0A4S8KML3_DENBC</name>
<protein>
    <submittedName>
        <fullName evidence="2">Uncharacterized protein</fullName>
    </submittedName>
</protein>
<reference evidence="2 3" key="1">
    <citation type="journal article" date="2019" name="Nat. Ecol. Evol.">
        <title>Megaphylogeny resolves global patterns of mushroom evolution.</title>
        <authorList>
            <person name="Varga T."/>
            <person name="Krizsan K."/>
            <person name="Foldi C."/>
            <person name="Dima B."/>
            <person name="Sanchez-Garcia M."/>
            <person name="Sanchez-Ramirez S."/>
            <person name="Szollosi G.J."/>
            <person name="Szarkandi J.G."/>
            <person name="Papp V."/>
            <person name="Albert L."/>
            <person name="Andreopoulos W."/>
            <person name="Angelini C."/>
            <person name="Antonin V."/>
            <person name="Barry K.W."/>
            <person name="Bougher N.L."/>
            <person name="Buchanan P."/>
            <person name="Buyck B."/>
            <person name="Bense V."/>
            <person name="Catcheside P."/>
            <person name="Chovatia M."/>
            <person name="Cooper J."/>
            <person name="Damon W."/>
            <person name="Desjardin D."/>
            <person name="Finy P."/>
            <person name="Geml J."/>
            <person name="Haridas S."/>
            <person name="Hughes K."/>
            <person name="Justo A."/>
            <person name="Karasinski D."/>
            <person name="Kautmanova I."/>
            <person name="Kiss B."/>
            <person name="Kocsube S."/>
            <person name="Kotiranta H."/>
            <person name="LaButti K.M."/>
            <person name="Lechner B.E."/>
            <person name="Liimatainen K."/>
            <person name="Lipzen A."/>
            <person name="Lukacs Z."/>
            <person name="Mihaltcheva S."/>
            <person name="Morgado L.N."/>
            <person name="Niskanen T."/>
            <person name="Noordeloos M.E."/>
            <person name="Ohm R.A."/>
            <person name="Ortiz-Santana B."/>
            <person name="Ovrebo C."/>
            <person name="Racz N."/>
            <person name="Riley R."/>
            <person name="Savchenko A."/>
            <person name="Shiryaev A."/>
            <person name="Soop K."/>
            <person name="Spirin V."/>
            <person name="Szebenyi C."/>
            <person name="Tomsovsky M."/>
            <person name="Tulloss R.E."/>
            <person name="Uehling J."/>
            <person name="Grigoriev I.V."/>
            <person name="Vagvolgyi C."/>
            <person name="Papp T."/>
            <person name="Martin F.M."/>
            <person name="Miettinen O."/>
            <person name="Hibbett D.S."/>
            <person name="Nagy L.G."/>
        </authorList>
    </citation>
    <scope>NUCLEOTIDE SEQUENCE [LARGE SCALE GENOMIC DNA]</scope>
    <source>
        <strain evidence="2 3">CBS 962.96</strain>
    </source>
</reference>
<feature type="transmembrane region" description="Helical" evidence="1">
    <location>
        <begin position="5"/>
        <end position="23"/>
    </location>
</feature>
<keyword evidence="1" id="KW-0472">Membrane</keyword>
<feature type="non-terminal residue" evidence="2">
    <location>
        <position position="1"/>
    </location>
</feature>
<gene>
    <name evidence="2" type="ORF">K435DRAFT_704005</name>
</gene>
<keyword evidence="1" id="KW-0812">Transmembrane</keyword>
<evidence type="ECO:0000313" key="2">
    <source>
        <dbReference type="EMBL" id="THU76789.1"/>
    </source>
</evidence>
<keyword evidence="1" id="KW-1133">Transmembrane helix</keyword>
<accession>A0A4S8KML3</accession>
<sequence length="94" mass="11177">YIIGFYIFLFGLSTYFLLKHQIIPWRWLHLFWTTSLFVISSFASLIDVTHHVMDTVVIYNTLRTQNLDHFIVYSSRNKAQTIMNLGLSKLITEY</sequence>
<organism evidence="2 3">
    <name type="scientific">Dendrothele bispora (strain CBS 962.96)</name>
    <dbReference type="NCBI Taxonomy" id="1314807"/>
    <lineage>
        <taxon>Eukaryota</taxon>
        <taxon>Fungi</taxon>
        <taxon>Dikarya</taxon>
        <taxon>Basidiomycota</taxon>
        <taxon>Agaricomycotina</taxon>
        <taxon>Agaricomycetes</taxon>
        <taxon>Agaricomycetidae</taxon>
        <taxon>Agaricales</taxon>
        <taxon>Agaricales incertae sedis</taxon>
        <taxon>Dendrothele</taxon>
    </lineage>
</organism>
<feature type="transmembrane region" description="Helical" evidence="1">
    <location>
        <begin position="29"/>
        <end position="46"/>
    </location>
</feature>